<dbReference type="SMART" id="SM00388">
    <property type="entry name" value="HisKA"/>
    <property type="match status" value="1"/>
</dbReference>
<gene>
    <name evidence="10" type="ORF">GPICK_12120</name>
</gene>
<dbReference type="Proteomes" id="UP000057609">
    <property type="component" value="Chromosome"/>
</dbReference>
<evidence type="ECO:0000256" key="4">
    <source>
        <dbReference type="ARBA" id="ARBA00022679"/>
    </source>
</evidence>
<comment type="catalytic activity">
    <reaction evidence="1">
        <text>ATP + protein L-histidine = ADP + protein N-phospho-L-histidine.</text>
        <dbReference type="EC" id="2.7.13.3"/>
    </reaction>
</comment>
<keyword evidence="6 10" id="KW-0418">Kinase</keyword>
<dbReference type="Pfam" id="PF02518">
    <property type="entry name" value="HATPase_c"/>
    <property type="match status" value="1"/>
</dbReference>
<dbReference type="SUPFAM" id="SSF47384">
    <property type="entry name" value="Homodimeric domain of signal transducing histidine kinase"/>
    <property type="match status" value="1"/>
</dbReference>
<dbReference type="InterPro" id="IPR003661">
    <property type="entry name" value="HisK_dim/P_dom"/>
</dbReference>
<keyword evidence="5" id="KW-0547">Nucleotide-binding</keyword>
<dbReference type="KEGG" id="gpi:GPICK_12120"/>
<evidence type="ECO:0000256" key="1">
    <source>
        <dbReference type="ARBA" id="ARBA00000085"/>
    </source>
</evidence>
<keyword evidence="4" id="KW-0808">Transferase</keyword>
<reference evidence="10 11" key="1">
    <citation type="journal article" date="2015" name="Genome Announc.">
        <title>Complete Genome of Geobacter pickeringii G13T, a Metal-Reducing Isolate from Sedimentary Kaolin Deposits.</title>
        <authorList>
            <person name="Badalamenti J.P."/>
            <person name="Bond D.R."/>
        </authorList>
    </citation>
    <scope>NUCLEOTIDE SEQUENCE [LARGE SCALE GENOMIC DNA]</scope>
    <source>
        <strain evidence="10 11">G13</strain>
    </source>
</reference>
<organism evidence="10 11">
    <name type="scientific">Geobacter pickeringii</name>
    <dbReference type="NCBI Taxonomy" id="345632"/>
    <lineage>
        <taxon>Bacteria</taxon>
        <taxon>Pseudomonadati</taxon>
        <taxon>Thermodesulfobacteriota</taxon>
        <taxon>Desulfuromonadia</taxon>
        <taxon>Geobacterales</taxon>
        <taxon>Geobacteraceae</taxon>
        <taxon>Geobacter</taxon>
    </lineage>
</organism>
<evidence type="ECO:0000256" key="3">
    <source>
        <dbReference type="ARBA" id="ARBA00022553"/>
    </source>
</evidence>
<dbReference type="SMART" id="SM00387">
    <property type="entry name" value="HATPase_c"/>
    <property type="match status" value="1"/>
</dbReference>
<dbReference type="PRINTS" id="PR00344">
    <property type="entry name" value="BCTRLSENSOR"/>
</dbReference>
<dbReference type="PROSITE" id="PS50109">
    <property type="entry name" value="HIS_KIN"/>
    <property type="match status" value="1"/>
</dbReference>
<dbReference type="SUPFAM" id="SSF55874">
    <property type="entry name" value="ATPase domain of HSP90 chaperone/DNA topoisomerase II/histidine kinase"/>
    <property type="match status" value="1"/>
</dbReference>
<evidence type="ECO:0000256" key="7">
    <source>
        <dbReference type="ARBA" id="ARBA00022840"/>
    </source>
</evidence>
<dbReference type="CDD" id="cd00082">
    <property type="entry name" value="HisKA"/>
    <property type="match status" value="1"/>
</dbReference>
<dbReference type="EMBL" id="CP009788">
    <property type="protein sequence ID" value="AJE04001.1"/>
    <property type="molecule type" value="Genomic_DNA"/>
</dbReference>
<dbReference type="InterPro" id="IPR004358">
    <property type="entry name" value="Sig_transdc_His_kin-like_C"/>
</dbReference>
<evidence type="ECO:0000256" key="8">
    <source>
        <dbReference type="ARBA" id="ARBA00023012"/>
    </source>
</evidence>
<dbReference type="InterPro" id="IPR036890">
    <property type="entry name" value="HATPase_C_sf"/>
</dbReference>
<feature type="domain" description="Histidine kinase" evidence="9">
    <location>
        <begin position="38"/>
        <end position="248"/>
    </location>
</feature>
<keyword evidence="8" id="KW-0902">Two-component regulatory system</keyword>
<dbReference type="InterPro" id="IPR005467">
    <property type="entry name" value="His_kinase_dom"/>
</dbReference>
<proteinExistence type="predicted"/>
<dbReference type="EC" id="2.7.13.3" evidence="2"/>
<dbReference type="InterPro" id="IPR036097">
    <property type="entry name" value="HisK_dim/P_sf"/>
</dbReference>
<keyword evidence="11" id="KW-1185">Reference proteome</keyword>
<evidence type="ECO:0000259" key="9">
    <source>
        <dbReference type="PROSITE" id="PS50109"/>
    </source>
</evidence>
<keyword evidence="7" id="KW-0067">ATP-binding</keyword>
<keyword evidence="3" id="KW-0597">Phosphoprotein</keyword>
<dbReference type="PANTHER" id="PTHR43065">
    <property type="entry name" value="SENSOR HISTIDINE KINASE"/>
    <property type="match status" value="1"/>
</dbReference>
<dbReference type="GO" id="GO:0005524">
    <property type="term" value="F:ATP binding"/>
    <property type="evidence" value="ECO:0007669"/>
    <property type="project" value="UniProtKB-KW"/>
</dbReference>
<evidence type="ECO:0000313" key="11">
    <source>
        <dbReference type="Proteomes" id="UP000057609"/>
    </source>
</evidence>
<dbReference type="RefSeq" id="WP_039743555.1">
    <property type="nucleotide sequence ID" value="NZ_CP009788.1"/>
</dbReference>
<name>A0A0B5BIX0_9BACT</name>
<evidence type="ECO:0000256" key="6">
    <source>
        <dbReference type="ARBA" id="ARBA00022777"/>
    </source>
</evidence>
<dbReference type="PANTHER" id="PTHR43065:SF10">
    <property type="entry name" value="PEROXIDE STRESS-ACTIVATED HISTIDINE KINASE MAK3"/>
    <property type="match status" value="1"/>
</dbReference>
<dbReference type="Pfam" id="PF00512">
    <property type="entry name" value="HisKA"/>
    <property type="match status" value="1"/>
</dbReference>
<dbReference type="Gene3D" id="3.30.565.10">
    <property type="entry name" value="Histidine kinase-like ATPase, C-terminal domain"/>
    <property type="match status" value="1"/>
</dbReference>
<dbReference type="STRING" id="345632.GPICK_12120"/>
<evidence type="ECO:0000256" key="5">
    <source>
        <dbReference type="ARBA" id="ARBA00022741"/>
    </source>
</evidence>
<dbReference type="HOGENOM" id="CLU_000445_89_1_7"/>
<protein>
    <recommendedName>
        <fullName evidence="2">histidine kinase</fullName>
        <ecNumber evidence="2">2.7.13.3</ecNumber>
    </recommendedName>
</protein>
<sequence length="248" mass="26947">MTNALAKYLADNGPVDGDLLDLLAFNEKMAELGKMASGVVHELNTPLSVIVSATQMILREDELPDFVRELVERINLEAARLAELTKGVLSFSRVEGGGWREADVNQVLRDVMAFLRYEAQKRSVTVIEDLDFRLPFIAADGNRVKQVFINLIMNALQAMEEGGKLFLRTLPAEGARVMVQVADTGPGIPAATLERLFTPFFTTKGPEEGTGLGLFVTRKIMEGVGGTIAVESAVGEGTTFTLTFPVAE</sequence>
<evidence type="ECO:0000256" key="2">
    <source>
        <dbReference type="ARBA" id="ARBA00012438"/>
    </source>
</evidence>
<dbReference type="GO" id="GO:0000155">
    <property type="term" value="F:phosphorelay sensor kinase activity"/>
    <property type="evidence" value="ECO:0007669"/>
    <property type="project" value="InterPro"/>
</dbReference>
<dbReference type="AlphaFoldDB" id="A0A0B5BIX0"/>
<dbReference type="InterPro" id="IPR003594">
    <property type="entry name" value="HATPase_dom"/>
</dbReference>
<dbReference type="Gene3D" id="1.10.287.130">
    <property type="match status" value="1"/>
</dbReference>
<evidence type="ECO:0000313" key="10">
    <source>
        <dbReference type="EMBL" id="AJE04001.1"/>
    </source>
</evidence>
<dbReference type="OrthoDB" id="9777714at2"/>
<accession>A0A0B5BIX0</accession>